<dbReference type="PROSITE" id="PS00028">
    <property type="entry name" value="ZINC_FINGER_C2H2_1"/>
    <property type="match status" value="1"/>
</dbReference>
<evidence type="ECO:0000256" key="2">
    <source>
        <dbReference type="SAM" id="MobiDB-lite"/>
    </source>
</evidence>
<keyword evidence="5" id="KW-1185">Reference proteome</keyword>
<dbReference type="AlphaFoldDB" id="A0A8H6SBY3"/>
<reference evidence="4" key="1">
    <citation type="submission" date="2020-05" db="EMBL/GenBank/DDBJ databases">
        <title>Mycena genomes resolve the evolution of fungal bioluminescence.</title>
        <authorList>
            <person name="Tsai I.J."/>
        </authorList>
    </citation>
    <scope>NUCLEOTIDE SEQUENCE</scope>
    <source>
        <strain evidence="4">110903Hualien_Pintung</strain>
    </source>
</reference>
<sequence length="257" mass="28802">MSLSYNDAQFRVDIHPLYDQSDRRECRVVSSNYSSLRNALGHRMEPHGGGSTSQVPGYHLTMAHGAPVAAAHPPKHDVDWDELLDNDFAAQQPPVDQTVLPEAEASFFAKSAEKYKKHPCPMCHKKFDRPNKVRQHICVHTGERRDSLSWANLTRHMSSCSRREIGCNGPRIDIARRVAAASPSRSIPASLHTFHLMTPEDCPASSRPLEPVSPMNGASSWLAPFWEDEDRDSYDKSVGQTPYRSVDYDRAKMLPGP</sequence>
<evidence type="ECO:0000259" key="3">
    <source>
        <dbReference type="PROSITE" id="PS50157"/>
    </source>
</evidence>
<organism evidence="4 5">
    <name type="scientific">Mycena chlorophos</name>
    <name type="common">Agaric fungus</name>
    <name type="synonym">Agaricus chlorophos</name>
    <dbReference type="NCBI Taxonomy" id="658473"/>
    <lineage>
        <taxon>Eukaryota</taxon>
        <taxon>Fungi</taxon>
        <taxon>Dikarya</taxon>
        <taxon>Basidiomycota</taxon>
        <taxon>Agaricomycotina</taxon>
        <taxon>Agaricomycetes</taxon>
        <taxon>Agaricomycetidae</taxon>
        <taxon>Agaricales</taxon>
        <taxon>Marasmiineae</taxon>
        <taxon>Mycenaceae</taxon>
        <taxon>Mycena</taxon>
    </lineage>
</organism>
<protein>
    <submittedName>
        <fullName evidence="4">C2H2 conidiation transcriptional factor</fullName>
    </submittedName>
</protein>
<dbReference type="EMBL" id="JACAZE010000017">
    <property type="protein sequence ID" value="KAF7296152.1"/>
    <property type="molecule type" value="Genomic_DNA"/>
</dbReference>
<dbReference type="GO" id="GO:0008270">
    <property type="term" value="F:zinc ion binding"/>
    <property type="evidence" value="ECO:0007669"/>
    <property type="project" value="UniProtKB-KW"/>
</dbReference>
<keyword evidence="1" id="KW-0862">Zinc</keyword>
<dbReference type="SUPFAM" id="SSF57667">
    <property type="entry name" value="beta-beta-alpha zinc fingers"/>
    <property type="match status" value="1"/>
</dbReference>
<comment type="caution">
    <text evidence="4">The sequence shown here is derived from an EMBL/GenBank/DDBJ whole genome shotgun (WGS) entry which is preliminary data.</text>
</comment>
<evidence type="ECO:0000256" key="1">
    <source>
        <dbReference type="PROSITE-ProRule" id="PRU00042"/>
    </source>
</evidence>
<dbReference type="InterPro" id="IPR036236">
    <property type="entry name" value="Znf_C2H2_sf"/>
</dbReference>
<dbReference type="PROSITE" id="PS50157">
    <property type="entry name" value="ZINC_FINGER_C2H2_2"/>
    <property type="match status" value="1"/>
</dbReference>
<dbReference type="OrthoDB" id="654211at2759"/>
<feature type="region of interest" description="Disordered" evidence="2">
    <location>
        <begin position="232"/>
        <end position="257"/>
    </location>
</feature>
<keyword evidence="1" id="KW-0479">Metal-binding</keyword>
<dbReference type="InterPro" id="IPR013087">
    <property type="entry name" value="Znf_C2H2_type"/>
</dbReference>
<proteinExistence type="predicted"/>
<evidence type="ECO:0000313" key="4">
    <source>
        <dbReference type="EMBL" id="KAF7296152.1"/>
    </source>
</evidence>
<feature type="compositionally biased region" description="Basic and acidic residues" evidence="2">
    <location>
        <begin position="246"/>
        <end position="257"/>
    </location>
</feature>
<gene>
    <name evidence="4" type="ORF">HMN09_01083500</name>
</gene>
<accession>A0A8H6SBY3</accession>
<name>A0A8H6SBY3_MYCCL</name>
<dbReference type="Proteomes" id="UP000613580">
    <property type="component" value="Unassembled WGS sequence"/>
</dbReference>
<dbReference type="Gene3D" id="3.30.160.60">
    <property type="entry name" value="Classic Zinc Finger"/>
    <property type="match status" value="1"/>
</dbReference>
<feature type="domain" description="C2H2-type" evidence="3">
    <location>
        <begin position="118"/>
        <end position="145"/>
    </location>
</feature>
<evidence type="ECO:0000313" key="5">
    <source>
        <dbReference type="Proteomes" id="UP000613580"/>
    </source>
</evidence>
<keyword evidence="1" id="KW-0863">Zinc-finger</keyword>